<organism evidence="3 4">
    <name type="scientific">Bacteroides fluxus YIT 12057</name>
    <dbReference type="NCBI Taxonomy" id="763034"/>
    <lineage>
        <taxon>Bacteria</taxon>
        <taxon>Pseudomonadati</taxon>
        <taxon>Bacteroidota</taxon>
        <taxon>Bacteroidia</taxon>
        <taxon>Bacteroidales</taxon>
        <taxon>Bacteroidaceae</taxon>
        <taxon>Bacteroides</taxon>
    </lineage>
</organism>
<evidence type="ECO:0000256" key="1">
    <source>
        <dbReference type="ARBA" id="ARBA00023125"/>
    </source>
</evidence>
<keyword evidence="1 3" id="KW-0238">DNA-binding</keyword>
<evidence type="ECO:0000259" key="2">
    <source>
        <dbReference type="Pfam" id="PF18291"/>
    </source>
</evidence>
<dbReference type="RefSeq" id="WP_009123504.1">
    <property type="nucleotide sequence ID" value="NZ_GL882605.1"/>
</dbReference>
<dbReference type="STRING" id="763034.HMPREF9446_00138"/>
<proteinExistence type="predicted"/>
<dbReference type="eggNOG" id="COG0776">
    <property type="taxonomic scope" value="Bacteria"/>
</dbReference>
<dbReference type="InterPro" id="IPR010992">
    <property type="entry name" value="IHF-like_DNA-bd_dom_sf"/>
</dbReference>
<dbReference type="AlphaFoldDB" id="F3PN52"/>
<reference evidence="3 4" key="1">
    <citation type="submission" date="2011-02" db="EMBL/GenBank/DDBJ databases">
        <authorList>
            <person name="Weinstock G."/>
            <person name="Sodergren E."/>
            <person name="Clifton S."/>
            <person name="Fulton L."/>
            <person name="Fulton B."/>
            <person name="Courtney L."/>
            <person name="Fronick C."/>
            <person name="Harrison M."/>
            <person name="Strong C."/>
            <person name="Farmer C."/>
            <person name="Delahaunty K."/>
            <person name="Markovic C."/>
            <person name="Hall O."/>
            <person name="Minx P."/>
            <person name="Tomlinson C."/>
            <person name="Mitreva M."/>
            <person name="Hou S."/>
            <person name="Chen J."/>
            <person name="Wollam A."/>
            <person name="Pepin K.H."/>
            <person name="Johnson M."/>
            <person name="Bhonagiri V."/>
            <person name="Zhang X."/>
            <person name="Suruliraj S."/>
            <person name="Warren W."/>
            <person name="Chinwalla A."/>
            <person name="Mardis E.R."/>
            <person name="Wilson R.K."/>
        </authorList>
    </citation>
    <scope>NUCLEOTIDE SEQUENCE [LARGE SCALE GENOMIC DNA]</scope>
    <source>
        <strain evidence="3 4">YIT 12057</strain>
    </source>
</reference>
<accession>F3PN52</accession>
<dbReference type="HOGENOM" id="CLU_078159_2_0_10"/>
<comment type="caution">
    <text evidence="3">The sequence shown here is derived from an EMBL/GenBank/DDBJ whole genome shotgun (WGS) entry which is preliminary data.</text>
</comment>
<dbReference type="NCBIfam" id="TIGR01201">
    <property type="entry name" value="HU_rel"/>
    <property type="match status" value="1"/>
</dbReference>
<evidence type="ECO:0000313" key="3">
    <source>
        <dbReference type="EMBL" id="EGF59844.1"/>
    </source>
</evidence>
<dbReference type="Proteomes" id="UP000003416">
    <property type="component" value="Unassembled WGS sequence"/>
</dbReference>
<dbReference type="InterPro" id="IPR041607">
    <property type="entry name" value="HU-HIG"/>
</dbReference>
<dbReference type="Pfam" id="PF18291">
    <property type="entry name" value="HU-HIG"/>
    <property type="match status" value="1"/>
</dbReference>
<name>F3PN52_9BACE</name>
<gene>
    <name evidence="3" type="ORF">HMPREF9446_00138</name>
</gene>
<dbReference type="InterPro" id="IPR005902">
    <property type="entry name" value="HU_DNA-bd_put"/>
</dbReference>
<dbReference type="SUPFAM" id="SSF47729">
    <property type="entry name" value="IHF-like DNA-binding proteins"/>
    <property type="match status" value="1"/>
</dbReference>
<dbReference type="GO" id="GO:0003677">
    <property type="term" value="F:DNA binding"/>
    <property type="evidence" value="ECO:0007669"/>
    <property type="project" value="UniProtKB-KW"/>
</dbReference>
<dbReference type="Gene3D" id="4.10.520.10">
    <property type="entry name" value="IHF-like DNA-binding proteins"/>
    <property type="match status" value="1"/>
</dbReference>
<protein>
    <submittedName>
        <fullName evidence="3">Putative DNA-binding protein</fullName>
    </submittedName>
</protein>
<feature type="domain" description="HU" evidence="2">
    <location>
        <begin position="2"/>
        <end position="122"/>
    </location>
</feature>
<keyword evidence="4" id="KW-1185">Reference proteome</keyword>
<sequence>MAYYDLKKKPALTTKEGEKEVLYPQIITAGTIDAKELLDLTAKFSGFRKGDIEGVLISLFDTVTHLINRGFRVELGEFGYFTGKVTSSRLVEKNTDIHAQSVKFNNVNFRPSATFKKALDGKLSRSPTIGFRQSSNLSMEELEKRLIAYLDENGFINIVKYTALTGRLKWKAAQDLKYFVEKGVIESRGKGNQKHYIKTKQS</sequence>
<dbReference type="EMBL" id="AFBN01000004">
    <property type="protein sequence ID" value="EGF59844.1"/>
    <property type="molecule type" value="Genomic_DNA"/>
</dbReference>
<dbReference type="GeneID" id="86047983"/>
<evidence type="ECO:0000313" key="4">
    <source>
        <dbReference type="Proteomes" id="UP000003416"/>
    </source>
</evidence>